<accession>A0A1T4ZT54</accession>
<keyword evidence="2" id="KW-1185">Reference proteome</keyword>
<sequence length="118" mass="14399">MAIFEAESWFPIQGKEAEHDAAMQNFLKWVGAHRHLFKEWKSLRYYVKEIAGPNSGRHFIVWEYEDLASFEAYKKRRRDYPGPYAEYKKNDPYHLGVMDHRNMEVEIWYEIDRPLWLE</sequence>
<dbReference type="Proteomes" id="UP000189818">
    <property type="component" value="Unassembled WGS sequence"/>
</dbReference>
<evidence type="ECO:0000313" key="2">
    <source>
        <dbReference type="Proteomes" id="UP000189818"/>
    </source>
</evidence>
<dbReference type="AlphaFoldDB" id="A0A1T4ZT54"/>
<gene>
    <name evidence="1" type="ORF">SAMN06295920_101191</name>
</gene>
<reference evidence="2" key="1">
    <citation type="submission" date="2017-02" db="EMBL/GenBank/DDBJ databases">
        <authorList>
            <person name="Varghese N."/>
            <person name="Submissions S."/>
        </authorList>
    </citation>
    <scope>NUCLEOTIDE SEQUENCE [LARGE SCALE GENOMIC DNA]</scope>
    <source>
        <strain evidence="2">UM2</strain>
    </source>
</reference>
<organism evidence="1 2">
    <name type="scientific">Rhizorhabdus histidinilytica</name>
    <dbReference type="NCBI Taxonomy" id="439228"/>
    <lineage>
        <taxon>Bacteria</taxon>
        <taxon>Pseudomonadati</taxon>
        <taxon>Pseudomonadota</taxon>
        <taxon>Alphaproteobacteria</taxon>
        <taxon>Sphingomonadales</taxon>
        <taxon>Sphingomonadaceae</taxon>
        <taxon>Rhizorhabdus</taxon>
    </lineage>
</organism>
<dbReference type="RefSeq" id="WP_079646166.1">
    <property type="nucleotide sequence ID" value="NZ_FUYM01000001.1"/>
</dbReference>
<name>A0A1T4ZT54_9SPHN</name>
<dbReference type="EMBL" id="FUYM01000001">
    <property type="protein sequence ID" value="SKB25941.1"/>
    <property type="molecule type" value="Genomic_DNA"/>
</dbReference>
<dbReference type="STRING" id="439228.SAMN06295920_101191"/>
<evidence type="ECO:0000313" key="1">
    <source>
        <dbReference type="EMBL" id="SKB25941.1"/>
    </source>
</evidence>
<protein>
    <recommendedName>
        <fullName evidence="3">NIPSNAP family protein</fullName>
    </recommendedName>
</protein>
<dbReference type="OrthoDB" id="7574447at2"/>
<proteinExistence type="predicted"/>
<evidence type="ECO:0008006" key="3">
    <source>
        <dbReference type="Google" id="ProtNLM"/>
    </source>
</evidence>